<accession>A0ABD4KVL2</accession>
<protein>
    <recommendedName>
        <fullName evidence="3">Integrase</fullName>
    </recommendedName>
</protein>
<dbReference type="AlphaFoldDB" id="A0ABD4KVL2"/>
<sequence length="398" mass="45755">MKDKNKNWLSDYAPAEIAPLNSDPTTARISILSSHSRIEDKVTRVENLTIPPKLINDPLCLALISYCKSEDFLSQSPNTRKNKYDHFSNLFLFLDKHYGEQRMSDVTGIHPDYISYRKKKGQNISSCISTINVALKWYIEQKNNDPEHIARVKATQTRIPKISRNPSKPRPALSDLIESIEYDDVILIKSLRDFSVVMLKVMSEQRDYLLSFPEIIEAKSSLPKLSKDVRELIERGVNSSYKVSFDLTQKYIKPIWDAISSSNDGLLIERMLLNCSYTRSYIQNREDPITQEEQKEFLEQHLNSDGSLRSNSSDYFYKVAKKRNIVSAAKLSNLSYESLSQPTKVEEVLISLLLASERIQPSGQFELSIDNYYITGDSGSWDFSKKRSIAKERKRVIN</sequence>
<reference evidence="1 2" key="1">
    <citation type="journal article" date="2021" name="PeerJ">
        <title>Analysis of 44 Vibrio anguillarum genomes reveals high genetic diversity.</title>
        <authorList>
            <person name="Hansen M.J."/>
            <person name="Dalsgaard I."/>
        </authorList>
    </citation>
    <scope>NUCLEOTIDE SEQUENCE [LARGE SCALE GENOMIC DNA]</scope>
    <source>
        <strain evidence="1 2">17-16730-2A</strain>
    </source>
</reference>
<evidence type="ECO:0008006" key="3">
    <source>
        <dbReference type="Google" id="ProtNLM"/>
    </source>
</evidence>
<name>A0ABD4KVL2_VIBAN</name>
<organism evidence="1 2">
    <name type="scientific">Vibrio anguillarum</name>
    <name type="common">Listonella anguillarum</name>
    <dbReference type="NCBI Taxonomy" id="55601"/>
    <lineage>
        <taxon>Bacteria</taxon>
        <taxon>Pseudomonadati</taxon>
        <taxon>Pseudomonadota</taxon>
        <taxon>Gammaproteobacteria</taxon>
        <taxon>Vibrionales</taxon>
        <taxon>Vibrionaceae</taxon>
        <taxon>Vibrio</taxon>
    </lineage>
</organism>
<dbReference type="RefSeq" id="WP_214649806.1">
    <property type="nucleotide sequence ID" value="NZ_JAHGUP010000008.1"/>
</dbReference>
<feature type="non-terminal residue" evidence="1">
    <location>
        <position position="398"/>
    </location>
</feature>
<evidence type="ECO:0000313" key="2">
    <source>
        <dbReference type="Proteomes" id="UP000722957"/>
    </source>
</evidence>
<evidence type="ECO:0000313" key="1">
    <source>
        <dbReference type="EMBL" id="MBF4275023.1"/>
    </source>
</evidence>
<gene>
    <name evidence="1" type="ORF">EAY07_24055</name>
</gene>
<proteinExistence type="predicted"/>
<dbReference type="Proteomes" id="UP000722957">
    <property type="component" value="Unassembled WGS sequence"/>
</dbReference>
<comment type="caution">
    <text evidence="1">The sequence shown here is derived from an EMBL/GenBank/DDBJ whole genome shotgun (WGS) entry which is preliminary data.</text>
</comment>
<dbReference type="EMBL" id="RDOM01000786">
    <property type="protein sequence ID" value="MBF4275023.1"/>
    <property type="molecule type" value="Genomic_DNA"/>
</dbReference>